<dbReference type="GO" id="GO:0046872">
    <property type="term" value="F:metal ion binding"/>
    <property type="evidence" value="ECO:0007669"/>
    <property type="project" value="UniProtKB-KW"/>
</dbReference>
<proteinExistence type="predicted"/>
<feature type="domain" description="C2" evidence="4">
    <location>
        <begin position="32"/>
        <end position="157"/>
    </location>
</feature>
<comment type="caution">
    <text evidence="5">The sequence shown here is derived from an EMBL/GenBank/DDBJ whole genome shotgun (WGS) entry which is preliminary data.</text>
</comment>
<feature type="compositionally biased region" description="Low complexity" evidence="3">
    <location>
        <begin position="9"/>
        <end position="39"/>
    </location>
</feature>
<accession>A0A5J4TF70</accession>
<evidence type="ECO:0000313" key="5">
    <source>
        <dbReference type="EMBL" id="KAA6356423.1"/>
    </source>
</evidence>
<keyword evidence="2" id="KW-0106">Calcium</keyword>
<dbReference type="Gene3D" id="2.60.40.150">
    <property type="entry name" value="C2 domain"/>
    <property type="match status" value="1"/>
</dbReference>
<dbReference type="CDD" id="cd00030">
    <property type="entry name" value="C2"/>
    <property type="match status" value="1"/>
</dbReference>
<feature type="non-terminal residue" evidence="5">
    <location>
        <position position="262"/>
    </location>
</feature>
<dbReference type="InterPro" id="IPR035892">
    <property type="entry name" value="C2_domain_sf"/>
</dbReference>
<dbReference type="PANTHER" id="PTHR46502">
    <property type="entry name" value="C2 DOMAIN-CONTAINING"/>
    <property type="match status" value="1"/>
</dbReference>
<dbReference type="InterPro" id="IPR000008">
    <property type="entry name" value="C2_dom"/>
</dbReference>
<evidence type="ECO:0000256" key="2">
    <source>
        <dbReference type="ARBA" id="ARBA00022837"/>
    </source>
</evidence>
<dbReference type="SMART" id="SM00239">
    <property type="entry name" value="C2"/>
    <property type="match status" value="1"/>
</dbReference>
<evidence type="ECO:0000259" key="4">
    <source>
        <dbReference type="PROSITE" id="PS50004"/>
    </source>
</evidence>
<dbReference type="EMBL" id="SNRW01032997">
    <property type="protein sequence ID" value="KAA6356423.1"/>
    <property type="molecule type" value="Genomic_DNA"/>
</dbReference>
<feature type="non-terminal residue" evidence="5">
    <location>
        <position position="1"/>
    </location>
</feature>
<dbReference type="AlphaFoldDB" id="A0A5J4TF70"/>
<gene>
    <name evidence="5" type="ORF">EZS28_048050</name>
</gene>
<sequence length="262" mass="30276">ISTEEVKPIEQQPEQIEQQPEPVEQQPEPVEQQPEPVQDVQEEEIIEDDGQYQKGIVEITILGILNIKSTDIDGKSDPYIKVILNNENLRQTKKVKNTLNAEYNETFKFDFDPKLIKERKIKLELWDYDRFSADDLVGQTTIPLSDLTYQKIQKRLQFKGVNNLYNQDVGQIDVIASYIKEGEQQLEVKKKEVKVIKDDEYEEDQEYPQGIVNVYVTQIRELTCEGTGDEGEPQLFIKAILGQKEANSYKVANQYGTADFNQ</sequence>
<evidence type="ECO:0000256" key="3">
    <source>
        <dbReference type="SAM" id="MobiDB-lite"/>
    </source>
</evidence>
<keyword evidence="1" id="KW-0479">Metal-binding</keyword>
<dbReference type="PROSITE" id="PS50004">
    <property type="entry name" value="C2"/>
    <property type="match status" value="1"/>
</dbReference>
<dbReference type="Pfam" id="PF00168">
    <property type="entry name" value="C2"/>
    <property type="match status" value="1"/>
</dbReference>
<dbReference type="PANTHER" id="PTHR46502:SF2">
    <property type="entry name" value="16 KDA PHLOEM PROTEIN 2"/>
    <property type="match status" value="1"/>
</dbReference>
<dbReference type="PRINTS" id="PR00360">
    <property type="entry name" value="C2DOMAIN"/>
</dbReference>
<protein>
    <recommendedName>
        <fullName evidence="4">C2 domain-containing protein</fullName>
    </recommendedName>
</protein>
<evidence type="ECO:0000313" key="6">
    <source>
        <dbReference type="Proteomes" id="UP000324800"/>
    </source>
</evidence>
<name>A0A5J4TF70_9EUKA</name>
<evidence type="ECO:0000256" key="1">
    <source>
        <dbReference type="ARBA" id="ARBA00022723"/>
    </source>
</evidence>
<feature type="region of interest" description="Disordered" evidence="3">
    <location>
        <begin position="1"/>
        <end position="42"/>
    </location>
</feature>
<dbReference type="SUPFAM" id="SSF49562">
    <property type="entry name" value="C2 domain (Calcium/lipid-binding domain, CaLB)"/>
    <property type="match status" value="1"/>
</dbReference>
<dbReference type="OrthoDB" id="270970at2759"/>
<organism evidence="5 6">
    <name type="scientific">Streblomastix strix</name>
    <dbReference type="NCBI Taxonomy" id="222440"/>
    <lineage>
        <taxon>Eukaryota</taxon>
        <taxon>Metamonada</taxon>
        <taxon>Preaxostyla</taxon>
        <taxon>Oxymonadida</taxon>
        <taxon>Streblomastigidae</taxon>
        <taxon>Streblomastix</taxon>
    </lineage>
</organism>
<dbReference type="Proteomes" id="UP000324800">
    <property type="component" value="Unassembled WGS sequence"/>
</dbReference>
<reference evidence="5 6" key="1">
    <citation type="submission" date="2019-03" db="EMBL/GenBank/DDBJ databases">
        <title>Single cell metagenomics reveals metabolic interactions within the superorganism composed of flagellate Streblomastix strix and complex community of Bacteroidetes bacteria on its surface.</title>
        <authorList>
            <person name="Treitli S.C."/>
            <person name="Kolisko M."/>
            <person name="Husnik F."/>
            <person name="Keeling P."/>
            <person name="Hampl V."/>
        </authorList>
    </citation>
    <scope>NUCLEOTIDE SEQUENCE [LARGE SCALE GENOMIC DNA]</scope>
    <source>
        <strain evidence="5">ST1C</strain>
    </source>
</reference>